<organism evidence="1 2">
    <name type="scientific">Duganella alba</name>
    <dbReference type="NCBI Taxonomy" id="2666081"/>
    <lineage>
        <taxon>Bacteria</taxon>
        <taxon>Pseudomonadati</taxon>
        <taxon>Pseudomonadota</taxon>
        <taxon>Betaproteobacteria</taxon>
        <taxon>Burkholderiales</taxon>
        <taxon>Oxalobacteraceae</taxon>
        <taxon>Telluria group</taxon>
        <taxon>Duganella</taxon>
    </lineage>
</organism>
<proteinExistence type="predicted"/>
<reference evidence="1 2" key="1">
    <citation type="submission" date="2019-11" db="EMBL/GenBank/DDBJ databases">
        <title>Novel species isolated from a subtropical stream in China.</title>
        <authorList>
            <person name="Lu H."/>
        </authorList>
    </citation>
    <scope>NUCLEOTIDE SEQUENCE [LARGE SCALE GENOMIC DNA]</scope>
    <source>
        <strain evidence="1 2">FT25W</strain>
    </source>
</reference>
<dbReference type="Proteomes" id="UP000481037">
    <property type="component" value="Unassembled WGS sequence"/>
</dbReference>
<comment type="caution">
    <text evidence="1">The sequence shown here is derived from an EMBL/GenBank/DDBJ whole genome shotgun (WGS) entry which is preliminary data.</text>
</comment>
<evidence type="ECO:0000313" key="2">
    <source>
        <dbReference type="Proteomes" id="UP000481037"/>
    </source>
</evidence>
<accession>A0A6L5QBP5</accession>
<dbReference type="AlphaFoldDB" id="A0A6L5QBP5"/>
<protein>
    <submittedName>
        <fullName evidence="1">Uncharacterized protein</fullName>
    </submittedName>
</protein>
<dbReference type="RefSeq" id="WP_154363460.1">
    <property type="nucleotide sequence ID" value="NZ_WKJM01000002.1"/>
</dbReference>
<evidence type="ECO:0000313" key="1">
    <source>
        <dbReference type="EMBL" id="MRX07020.1"/>
    </source>
</evidence>
<keyword evidence="2" id="KW-1185">Reference proteome</keyword>
<name>A0A6L5QBP5_9BURK</name>
<gene>
    <name evidence="1" type="ORF">GJ697_04135</name>
</gene>
<sequence length="338" mass="38270">MNEKDRAEQAEVLRKLIYQIAAALRSPLRPFSFTEHLAQVERDVKEVTEFVQAEIRPTYTNIPYLFAEGVRATRGFENEFNRLKSRVLDYYVDALSEQIPELAKALEAPPLAATKAEMRRETRSYAAKEIMPVIEKFSSAGEDICLQIYAWVWDADTTSLVNRVAETGIGAPESVLATYGMLGLLIDARKAYDAGNVEQAYSYLNDTSFMVGMREGSRGITKHLPELTKKMHQSYLSHKSRAKKREDSVKAVELFCKLRPVNAHGEKIAWDKGIVAAMAIWEVMEKDAHEAGIMPALRFSGLKTLCERLVREEKEGSTLNFEIRWVRVPPDRGSSVFD</sequence>
<dbReference type="EMBL" id="WKJM01000002">
    <property type="protein sequence ID" value="MRX07020.1"/>
    <property type="molecule type" value="Genomic_DNA"/>
</dbReference>